<dbReference type="Gene3D" id="1.10.101.10">
    <property type="entry name" value="PGBD-like superfamily/PGBD"/>
    <property type="match status" value="2"/>
</dbReference>
<dbReference type="STRING" id="561176.SAMN04488561_4754"/>
<feature type="domain" description="MurNAc-LAA" evidence="2">
    <location>
        <begin position="239"/>
        <end position="355"/>
    </location>
</feature>
<dbReference type="CDD" id="cd02696">
    <property type="entry name" value="MurNAc-LAA"/>
    <property type="match status" value="1"/>
</dbReference>
<keyword evidence="1" id="KW-0378">Hydrolase</keyword>
<dbReference type="OrthoDB" id="9810670at2"/>
<dbReference type="InterPro" id="IPR002477">
    <property type="entry name" value="Peptidoglycan-bd-like"/>
</dbReference>
<keyword evidence="4" id="KW-1185">Reference proteome</keyword>
<proteinExistence type="predicted"/>
<dbReference type="GO" id="GO:0030288">
    <property type="term" value="C:outer membrane-bounded periplasmic space"/>
    <property type="evidence" value="ECO:0007669"/>
    <property type="project" value="TreeGrafter"/>
</dbReference>
<reference evidence="4" key="1">
    <citation type="submission" date="2016-10" db="EMBL/GenBank/DDBJ databases">
        <authorList>
            <person name="Varghese N."/>
            <person name="Submissions S."/>
        </authorList>
    </citation>
    <scope>NUCLEOTIDE SEQUENCE [LARGE SCALE GENOMIC DNA]</scope>
    <source>
        <strain evidence="4">DSM 45237</strain>
    </source>
</reference>
<dbReference type="InterPro" id="IPR050695">
    <property type="entry name" value="N-acetylmuramoyl_amidase_3"/>
</dbReference>
<dbReference type="SUPFAM" id="SSF47090">
    <property type="entry name" value="PGBD-like"/>
    <property type="match status" value="2"/>
</dbReference>
<dbReference type="PANTHER" id="PTHR30404">
    <property type="entry name" value="N-ACETYLMURAMOYL-L-ALANINE AMIDASE"/>
    <property type="match status" value="1"/>
</dbReference>
<dbReference type="InterPro" id="IPR036365">
    <property type="entry name" value="PGBD-like_sf"/>
</dbReference>
<dbReference type="InterPro" id="IPR002508">
    <property type="entry name" value="MurNAc-LAA_cat"/>
</dbReference>
<dbReference type="Pfam" id="PF01471">
    <property type="entry name" value="PG_binding_1"/>
    <property type="match status" value="2"/>
</dbReference>
<evidence type="ECO:0000259" key="2">
    <source>
        <dbReference type="SMART" id="SM00646"/>
    </source>
</evidence>
<sequence length="378" mass="40233">MTSLRYQLGDTGPAIAEIRSKLTQLGLLDDTAPGPSTFDEDVAQAVRQFQQERGLTATGVVDATTYRVLDEARWRLGDRLLSYVVGNPQAGDDVIALQRRLSELGFDVGRVDGVFGSRTGDALREFQRNIGLPADGTCGPSTFKSLGRLAPIVTGGRPESLRAVEALRQAGKRLPGKVVVIDPGHGGPDRGHRANGLDEAAVVEDLAARIEGRLTATGVQTYLTRGPGADASPSEAERATFANDSGANLLISLHVDSHPNTDAAGVATYFYGSREPGTASAIGEQFAGLVQREIVARTDLVDCRAHPKTWDLLRHTRMAAVRVELGYITNDGDAARLADPDFRDVVAEAIVVAIQRVYLPSGEDAATGALRFHDLATG</sequence>
<dbReference type="Pfam" id="PF01520">
    <property type="entry name" value="Amidase_3"/>
    <property type="match status" value="1"/>
</dbReference>
<dbReference type="Gene3D" id="3.40.630.40">
    <property type="entry name" value="Zn-dependent exopeptidases"/>
    <property type="match status" value="1"/>
</dbReference>
<evidence type="ECO:0000313" key="4">
    <source>
        <dbReference type="Proteomes" id="UP000181980"/>
    </source>
</evidence>
<gene>
    <name evidence="3" type="ORF">SAMN04488561_4754</name>
</gene>
<evidence type="ECO:0000313" key="3">
    <source>
        <dbReference type="EMBL" id="SEF14838.1"/>
    </source>
</evidence>
<dbReference type="GO" id="GO:0009253">
    <property type="term" value="P:peptidoglycan catabolic process"/>
    <property type="evidence" value="ECO:0007669"/>
    <property type="project" value="InterPro"/>
</dbReference>
<accession>A0A1H5PNP8</accession>
<dbReference type="EMBL" id="FNUC01000004">
    <property type="protein sequence ID" value="SEF14838.1"/>
    <property type="molecule type" value="Genomic_DNA"/>
</dbReference>
<dbReference type="SMART" id="SM00646">
    <property type="entry name" value="Ami_3"/>
    <property type="match status" value="1"/>
</dbReference>
<dbReference type="GO" id="GO:0008745">
    <property type="term" value="F:N-acetylmuramoyl-L-alanine amidase activity"/>
    <property type="evidence" value="ECO:0007669"/>
    <property type="project" value="InterPro"/>
</dbReference>
<dbReference type="SUPFAM" id="SSF53187">
    <property type="entry name" value="Zn-dependent exopeptidases"/>
    <property type="match status" value="1"/>
</dbReference>
<organism evidence="3 4">
    <name type="scientific">Jiangella alba</name>
    <dbReference type="NCBI Taxonomy" id="561176"/>
    <lineage>
        <taxon>Bacteria</taxon>
        <taxon>Bacillati</taxon>
        <taxon>Actinomycetota</taxon>
        <taxon>Actinomycetes</taxon>
        <taxon>Jiangellales</taxon>
        <taxon>Jiangellaceae</taxon>
        <taxon>Jiangella</taxon>
    </lineage>
</organism>
<dbReference type="InterPro" id="IPR036366">
    <property type="entry name" value="PGBDSf"/>
</dbReference>
<name>A0A1H5PNP8_9ACTN</name>
<dbReference type="AlphaFoldDB" id="A0A1H5PNP8"/>
<dbReference type="Proteomes" id="UP000181980">
    <property type="component" value="Unassembled WGS sequence"/>
</dbReference>
<dbReference type="PANTHER" id="PTHR30404:SF0">
    <property type="entry name" value="N-ACETYLMURAMOYL-L-ALANINE AMIDASE AMIC"/>
    <property type="match status" value="1"/>
</dbReference>
<evidence type="ECO:0000256" key="1">
    <source>
        <dbReference type="ARBA" id="ARBA00022801"/>
    </source>
</evidence>
<dbReference type="RefSeq" id="WP_069109368.1">
    <property type="nucleotide sequence ID" value="NZ_FNUC01000004.1"/>
</dbReference>
<protein>
    <submittedName>
        <fullName evidence="3">N-acetylmuramoyl-L-alanine amidase</fullName>
    </submittedName>
</protein>